<dbReference type="EMBL" id="CAKKNE010000004">
    <property type="protein sequence ID" value="CAH0373100.1"/>
    <property type="molecule type" value="Genomic_DNA"/>
</dbReference>
<proteinExistence type="predicted"/>
<comment type="caution">
    <text evidence="1">The sequence shown here is derived from an EMBL/GenBank/DDBJ whole genome shotgun (WGS) entry which is preliminary data.</text>
</comment>
<keyword evidence="2" id="KW-1185">Reference proteome</keyword>
<gene>
    <name evidence="1" type="ORF">PECAL_4P02730</name>
</gene>
<accession>A0A8J2SJL5</accession>
<name>A0A8J2SJL5_9STRA</name>
<organism evidence="1 2">
    <name type="scientific">Pelagomonas calceolata</name>
    <dbReference type="NCBI Taxonomy" id="35677"/>
    <lineage>
        <taxon>Eukaryota</taxon>
        <taxon>Sar</taxon>
        <taxon>Stramenopiles</taxon>
        <taxon>Ochrophyta</taxon>
        <taxon>Pelagophyceae</taxon>
        <taxon>Pelagomonadales</taxon>
        <taxon>Pelagomonadaceae</taxon>
        <taxon>Pelagomonas</taxon>
    </lineage>
</organism>
<dbReference type="AlphaFoldDB" id="A0A8J2SJL5"/>
<evidence type="ECO:0000313" key="2">
    <source>
        <dbReference type="Proteomes" id="UP000789595"/>
    </source>
</evidence>
<sequence length="83" mass="9693">MALKTPEAIARLFGGTGWAPRCLMTRRDRPRPEYFAGVPDPIFWKVMEYWRLGDWRRPYQSPLPFHDGPPRYRGPGGTLFRGD</sequence>
<dbReference type="Proteomes" id="UP000789595">
    <property type="component" value="Unassembled WGS sequence"/>
</dbReference>
<protein>
    <submittedName>
        <fullName evidence="1">Uncharacterized protein</fullName>
    </submittedName>
</protein>
<reference evidence="1" key="1">
    <citation type="submission" date="2021-11" db="EMBL/GenBank/DDBJ databases">
        <authorList>
            <consortium name="Genoscope - CEA"/>
            <person name="William W."/>
        </authorList>
    </citation>
    <scope>NUCLEOTIDE SEQUENCE</scope>
</reference>
<evidence type="ECO:0000313" key="1">
    <source>
        <dbReference type="EMBL" id="CAH0373100.1"/>
    </source>
</evidence>